<dbReference type="EMBL" id="CP142730">
    <property type="protein sequence ID" value="WUR03623.1"/>
    <property type="molecule type" value="Genomic_DNA"/>
</dbReference>
<organism evidence="2 3">
    <name type="scientific">Vairimorpha necatrix</name>
    <dbReference type="NCBI Taxonomy" id="6039"/>
    <lineage>
        <taxon>Eukaryota</taxon>
        <taxon>Fungi</taxon>
        <taxon>Fungi incertae sedis</taxon>
        <taxon>Microsporidia</taxon>
        <taxon>Nosematidae</taxon>
        <taxon>Vairimorpha</taxon>
    </lineage>
</organism>
<dbReference type="Proteomes" id="UP001334084">
    <property type="component" value="Chromosome 5"/>
</dbReference>
<sequence>MRHLFSIFNLIIIRPNLISTKKNSISKQRYIIDHHKICHTLDGVAVATGQPYIHPLTYLEIVWDALTENDIFRSLIDITKIKKSFYKRVFKLKIAYLELVMPQLNLKKHRDFSLSKFRNTEQHFINNAVGVATGYYKMLGLCYKKSLDKSLLIGDEIKNIIYKNTCYIYNGEYEIPSIIFKMCNGLVRYHVRCEIELKKKILQMLKNNKKLISNAVCYNNISNKAPINIENMRSHSKRSVIDYSNFTSVINDTNKTQGINYTSTSNIHDFVNIDDIQKYPHITTENDISKNTNPNIMENFDHNTTGIVRYEGNSRMFIDAPTTESIDYISTTFLPEFINVTESIINATITNTFKHIPTANLVNFSAITENVYINTIAREIDHTTVTEGIDSNIVTEDVVQINTTKAIDNTINNNNYKNAILEDTRVNNDIEDGFKNLKNYTNNGSTNIGFLKSEYYQSFWDNNFSFIVNTSALMVLIIVIMIIYYFVFRKYFNKKGTRKIYESDSNVLELTEFNSLCTSKDK</sequence>
<keyword evidence="1" id="KW-0472">Membrane</keyword>
<accession>A0AAX4JCN0</accession>
<evidence type="ECO:0000313" key="3">
    <source>
        <dbReference type="Proteomes" id="UP001334084"/>
    </source>
</evidence>
<gene>
    <name evidence="2" type="ORF">VNE69_05212</name>
</gene>
<dbReference type="AlphaFoldDB" id="A0AAX4JCN0"/>
<dbReference type="RefSeq" id="XP_065329768.1">
    <property type="nucleotide sequence ID" value="XM_065473696.1"/>
</dbReference>
<keyword evidence="1" id="KW-0812">Transmembrane</keyword>
<feature type="transmembrane region" description="Helical" evidence="1">
    <location>
        <begin position="466"/>
        <end position="488"/>
    </location>
</feature>
<keyword evidence="3" id="KW-1185">Reference proteome</keyword>
<evidence type="ECO:0000256" key="1">
    <source>
        <dbReference type="SAM" id="Phobius"/>
    </source>
</evidence>
<dbReference type="KEGG" id="vnx:VNE69_05212"/>
<name>A0AAX4JCN0_9MICR</name>
<reference evidence="2" key="1">
    <citation type="journal article" date="2024" name="BMC Genomics">
        <title>Functional annotation of a divergent genome using sequence and structure-based similarity.</title>
        <authorList>
            <person name="Svedberg D."/>
            <person name="Winiger R.R."/>
            <person name="Berg A."/>
            <person name="Sharma H."/>
            <person name="Tellgren-Roth C."/>
            <person name="Debrunner-Vossbrinck B.A."/>
            <person name="Vossbrinck C.R."/>
            <person name="Barandun J."/>
        </authorList>
    </citation>
    <scope>NUCLEOTIDE SEQUENCE</scope>
    <source>
        <strain evidence="2">Illinois isolate</strain>
    </source>
</reference>
<proteinExistence type="predicted"/>
<keyword evidence="1" id="KW-1133">Transmembrane helix</keyword>
<dbReference type="GeneID" id="90541436"/>
<evidence type="ECO:0000313" key="2">
    <source>
        <dbReference type="EMBL" id="WUR03623.1"/>
    </source>
</evidence>
<protein>
    <submittedName>
        <fullName evidence="2">SP-containing membrane protein</fullName>
    </submittedName>
</protein>